<evidence type="ECO:0000256" key="2">
    <source>
        <dbReference type="SAM" id="MobiDB-lite"/>
    </source>
</evidence>
<name>A0A8T1CIR3_9STRA</name>
<dbReference type="EMBL" id="RCMK01000546">
    <property type="protein sequence ID" value="KAG2922790.1"/>
    <property type="molecule type" value="Genomic_DNA"/>
</dbReference>
<organism evidence="3 4">
    <name type="scientific">Phytophthora cactorum</name>
    <dbReference type="NCBI Taxonomy" id="29920"/>
    <lineage>
        <taxon>Eukaryota</taxon>
        <taxon>Sar</taxon>
        <taxon>Stramenopiles</taxon>
        <taxon>Oomycota</taxon>
        <taxon>Peronosporomycetes</taxon>
        <taxon>Peronosporales</taxon>
        <taxon>Peronosporaceae</taxon>
        <taxon>Phytophthora</taxon>
    </lineage>
</organism>
<dbReference type="Proteomes" id="UP000736787">
    <property type="component" value="Unassembled WGS sequence"/>
</dbReference>
<evidence type="ECO:0000313" key="4">
    <source>
        <dbReference type="Proteomes" id="UP000736787"/>
    </source>
</evidence>
<proteinExistence type="predicted"/>
<comment type="caution">
    <text evidence="3">The sequence shown here is derived from an EMBL/GenBank/DDBJ whole genome shotgun (WGS) entry which is preliminary data.</text>
</comment>
<reference evidence="3" key="1">
    <citation type="submission" date="2018-10" db="EMBL/GenBank/DDBJ databases">
        <title>Effector identification in a new, highly contiguous assembly of the strawberry crown rot pathogen Phytophthora cactorum.</title>
        <authorList>
            <person name="Armitage A.D."/>
            <person name="Nellist C.F."/>
            <person name="Bates H."/>
            <person name="Vickerstaff R.J."/>
            <person name="Harrison R.J."/>
        </authorList>
    </citation>
    <scope>NUCLEOTIDE SEQUENCE</scope>
    <source>
        <strain evidence="3">4040</strain>
    </source>
</reference>
<protein>
    <recommendedName>
        <fullName evidence="5">Smr domain-containing protein</fullName>
    </recommendedName>
</protein>
<evidence type="ECO:0008006" key="5">
    <source>
        <dbReference type="Google" id="ProtNLM"/>
    </source>
</evidence>
<evidence type="ECO:0000256" key="1">
    <source>
        <dbReference type="ARBA" id="ARBA00022737"/>
    </source>
</evidence>
<gene>
    <name evidence="3" type="ORF">PC117_g15901</name>
</gene>
<dbReference type="VEuPathDB" id="FungiDB:PC110_g17579"/>
<evidence type="ECO:0000313" key="3">
    <source>
        <dbReference type="EMBL" id="KAG2922790.1"/>
    </source>
</evidence>
<feature type="compositionally biased region" description="Basic and acidic residues" evidence="2">
    <location>
        <begin position="377"/>
        <end position="391"/>
    </location>
</feature>
<dbReference type="AlphaFoldDB" id="A0A8T1CIR3"/>
<keyword evidence="1" id="KW-0677">Repeat</keyword>
<dbReference type="InterPro" id="IPR036063">
    <property type="entry name" value="Smr_dom_sf"/>
</dbReference>
<dbReference type="Gene3D" id="1.25.40.10">
    <property type="entry name" value="Tetratricopeptide repeat domain"/>
    <property type="match status" value="2"/>
</dbReference>
<dbReference type="InterPro" id="IPR011990">
    <property type="entry name" value="TPR-like_helical_dom_sf"/>
</dbReference>
<dbReference type="PANTHER" id="PTHR47447">
    <property type="entry name" value="OS03G0856100 PROTEIN"/>
    <property type="match status" value="1"/>
</dbReference>
<dbReference type="Gene3D" id="3.30.1370.110">
    <property type="match status" value="1"/>
</dbReference>
<accession>A0A8T1CIR3</accession>
<feature type="region of interest" description="Disordered" evidence="2">
    <location>
        <begin position="377"/>
        <end position="403"/>
    </location>
</feature>
<sequence>MAEDARAELNSEDLPASTFWISGEWRMRRQFLLLPARCQPQSQLFMRWQSSVSSPDWRQVVADFQRKANDTSASLAAKDVESVIRVCTQSDRTREALDAINRGEKRGVSAPLRSHMQICSSWARKGQADRALAMMPELRDRFDEQFQLVTKNKSSVYDPLLSVFKAQGDWRSTHAAIAQMHELGVTPTLRAFRVLMLTAAKAQRKDTLLATVEFVGKKFPNVWTDVATLTAMCQALVDVGENQRVMEIYRKLEDDWIHQEASTMLVNQFLLAAIRGGDNKNGKKRSSNNNLSSIQLAMDIFDRMREARKAAPDDFTFATYMMELEKRGEWARVLDLFNAMLDTQARNQNVLNDELKRPLINALSCSAEIRALHKLHETSQEGQKVEDEAKDSSYSTRKSKGQQRKLKQDLSVVLKQLRTLDLRSIGHASTLIDTLDEFRLFTAARQTFKRVLDEGIIQKTPWRLKDGFEIDLHTFSRGVAKCAVVSAFEEITRSQQGVSDASLAGNAPLQDLRIITGVGRRSQTFMKPVLKQEIADLLTKSCRPPLWPSSHPTNPGVLLVRHNALRKWLKKGGAIRYF</sequence>
<dbReference type="PANTHER" id="PTHR47447:SF17">
    <property type="entry name" value="OS12G0638900 PROTEIN"/>
    <property type="match status" value="1"/>
</dbReference>